<dbReference type="PRINTS" id="PR00369">
    <property type="entry name" value="FLAVODOXIN"/>
</dbReference>
<dbReference type="GO" id="GO:0019843">
    <property type="term" value="F:rRNA binding"/>
    <property type="evidence" value="ECO:0007669"/>
    <property type="project" value="InterPro"/>
</dbReference>
<dbReference type="STRING" id="104452.A0A0L7LRW9"/>
<dbReference type="SUPFAM" id="SSF52218">
    <property type="entry name" value="Flavoproteins"/>
    <property type="match status" value="1"/>
</dbReference>
<dbReference type="GO" id="GO:0005829">
    <property type="term" value="C:cytosol"/>
    <property type="evidence" value="ECO:0007669"/>
    <property type="project" value="TreeGrafter"/>
</dbReference>
<sequence length="784" mass="89222">MIESGRLLVLYGSQTFTAQEAAERIWRTSKALGFRGPVQAMDDYPISKLIHEEFAIFVCATTGQGDEPDNMKRFWKFLLRKSLPSNSLAKLKFGVVALGDSSYSKFNFVGKKLYRRLLQLGATPLLDIGLCDYQHDLGHDAVMQPWLKDLYAHLQNYFPNIKPDHITSSFIPRWSVTLLKNENLPEQGMTEDIYFGDGSKDSFNDATLLIAFKTVGDSVLNYKPGDVFNIRPRNSKEDIEDLFGIFETHALDIKPHYRLLVEEFHDGRKSVEDKQKSIQSKKDQLKKSLEENIPIHGDLRKEALKLQKRIEFEDKGPERAAVIGGFSGGANTQSSQDDEYRFAGVDDPKIMITTSREPSARLKMFVKELRGGYEMSQLIHACRANDVTDFIVVHEHRGVPDSLVVCHLPYGPTASFTLSGVVMRHDIPDIGPMSEQFPHLLFHNFKSDLGLRTMSILKYLFPVPKTDSKRVITFANHDDYVCFRQHTYRKMKLYEIKLGTLEALAAADTEWALRPYMNTAAKRRHARAPLLAPLPHNVRDRGTVLGSEGYVFSLLALVSDDKLERDKCGELSTSEGQEDWLNYSRRPRRTVLEVLHDFHKSASKLTIDVLFELFSTIKPRSFSIASSSLPSQGRRVELLVAVVHYHSKLKKPRLGLCSNWLRDLGVGDRTRDAQGTANHHTMHLFVGCRYKERDFHSLWELISTGAYIFISGNAKNMPDNVRDAFVEHVICDVGGLTMDQSRAYLKNMESTVKLYSHNVIVWCVAAHRTVCPSRRLDRADRHVR</sequence>
<name>A0A0L7LRW9_OPEBR</name>
<evidence type="ECO:0000259" key="9">
    <source>
        <dbReference type="PROSITE" id="PS50833"/>
    </source>
</evidence>
<dbReference type="Gene3D" id="3.40.50.360">
    <property type="match status" value="1"/>
</dbReference>
<dbReference type="SUPFAM" id="SSF63380">
    <property type="entry name" value="Riboflavin synthase domain-like"/>
    <property type="match status" value="2"/>
</dbReference>
<keyword evidence="5" id="KW-0288">FMN</keyword>
<comment type="caution">
    <text evidence="12">The sequence shown here is derived from an EMBL/GenBank/DDBJ whole genome shotgun (WGS) entry which is preliminary data.</text>
</comment>
<dbReference type="GO" id="GO:0034457">
    <property type="term" value="C:Mpp10 complex"/>
    <property type="evidence" value="ECO:0007669"/>
    <property type="project" value="UniProtKB-ARBA"/>
</dbReference>
<feature type="domain" description="Brix" evidence="9">
    <location>
        <begin position="348"/>
        <end position="515"/>
    </location>
</feature>
<dbReference type="InterPro" id="IPR017938">
    <property type="entry name" value="Riboflavin_synthase-like_b-brl"/>
</dbReference>
<dbReference type="EMBL" id="JTDY01000221">
    <property type="protein sequence ID" value="KOB78223.1"/>
    <property type="molecule type" value="Genomic_DNA"/>
</dbReference>
<dbReference type="GO" id="GO:0042274">
    <property type="term" value="P:ribosomal small subunit biogenesis"/>
    <property type="evidence" value="ECO:0007669"/>
    <property type="project" value="UniProtKB-ARBA"/>
</dbReference>
<keyword evidence="8" id="KW-0560">Oxidoreductase</keyword>
<comment type="cofactor">
    <cofactor evidence="1">
        <name>FMN</name>
        <dbReference type="ChEBI" id="CHEBI:58210"/>
    </cofactor>
</comment>
<evidence type="ECO:0000259" key="11">
    <source>
        <dbReference type="PROSITE" id="PS51384"/>
    </source>
</evidence>
<dbReference type="PROSITE" id="PS51384">
    <property type="entry name" value="FAD_FR"/>
    <property type="match status" value="1"/>
</dbReference>
<dbReference type="GO" id="GO:0050660">
    <property type="term" value="F:flavin adenine dinucleotide binding"/>
    <property type="evidence" value="ECO:0007669"/>
    <property type="project" value="TreeGrafter"/>
</dbReference>
<organism evidence="12 13">
    <name type="scientific">Operophtera brumata</name>
    <name type="common">Winter moth</name>
    <name type="synonym">Phalaena brumata</name>
    <dbReference type="NCBI Taxonomy" id="104452"/>
    <lineage>
        <taxon>Eukaryota</taxon>
        <taxon>Metazoa</taxon>
        <taxon>Ecdysozoa</taxon>
        <taxon>Arthropoda</taxon>
        <taxon>Hexapoda</taxon>
        <taxon>Insecta</taxon>
        <taxon>Pterygota</taxon>
        <taxon>Neoptera</taxon>
        <taxon>Endopterygota</taxon>
        <taxon>Lepidoptera</taxon>
        <taxon>Glossata</taxon>
        <taxon>Ditrysia</taxon>
        <taxon>Geometroidea</taxon>
        <taxon>Geometridae</taxon>
        <taxon>Larentiinae</taxon>
        <taxon>Operophtera</taxon>
    </lineage>
</organism>
<evidence type="ECO:0000256" key="2">
    <source>
        <dbReference type="ARBA" id="ARBA00004496"/>
    </source>
</evidence>
<evidence type="ECO:0000313" key="13">
    <source>
        <dbReference type="Proteomes" id="UP000037510"/>
    </source>
</evidence>
<evidence type="ECO:0000256" key="5">
    <source>
        <dbReference type="ARBA" id="ARBA00022643"/>
    </source>
</evidence>
<dbReference type="GO" id="GO:0016651">
    <property type="term" value="F:oxidoreductase activity, acting on NAD(P)H"/>
    <property type="evidence" value="ECO:0007669"/>
    <property type="project" value="UniProtKB-ARBA"/>
</dbReference>
<evidence type="ECO:0000256" key="1">
    <source>
        <dbReference type="ARBA" id="ARBA00001917"/>
    </source>
</evidence>
<keyword evidence="3" id="KW-0963">Cytoplasm</keyword>
<protein>
    <submittedName>
        <fullName evidence="12">U3 small nucleolar ribonucleoprotein component</fullName>
    </submittedName>
</protein>
<keyword evidence="12" id="KW-0687">Ribonucleoprotein</keyword>
<dbReference type="InterPro" id="IPR007109">
    <property type="entry name" value="Brix"/>
</dbReference>
<dbReference type="GO" id="GO:0032040">
    <property type="term" value="C:small-subunit processome"/>
    <property type="evidence" value="ECO:0007669"/>
    <property type="project" value="UniProtKB-ARBA"/>
</dbReference>
<reference evidence="12 13" key="1">
    <citation type="journal article" date="2015" name="Genome Biol. Evol.">
        <title>The genome of winter moth (Operophtera brumata) provides a genomic perspective on sexual dimorphism and phenology.</title>
        <authorList>
            <person name="Derks M.F."/>
            <person name="Smit S."/>
            <person name="Salis L."/>
            <person name="Schijlen E."/>
            <person name="Bossers A."/>
            <person name="Mateman C."/>
            <person name="Pijl A.S."/>
            <person name="de Ridder D."/>
            <person name="Groenen M.A."/>
            <person name="Visser M.E."/>
            <person name="Megens H.J."/>
        </authorList>
    </citation>
    <scope>NUCLEOTIDE SEQUENCE [LARGE SCALE GENOMIC DNA]</scope>
    <source>
        <strain evidence="12">WM2013NL</strain>
        <tissue evidence="12">Head and thorax</tissue>
    </source>
</reference>
<keyword evidence="7" id="KW-0521">NADP</keyword>
<dbReference type="PROSITE" id="PS50902">
    <property type="entry name" value="FLAVODOXIN_LIKE"/>
    <property type="match status" value="1"/>
</dbReference>
<dbReference type="GO" id="GO:0006364">
    <property type="term" value="P:rRNA processing"/>
    <property type="evidence" value="ECO:0007669"/>
    <property type="project" value="InterPro"/>
</dbReference>
<dbReference type="GO" id="GO:0005654">
    <property type="term" value="C:nucleoplasm"/>
    <property type="evidence" value="ECO:0007669"/>
    <property type="project" value="UniProtKB-ARBA"/>
</dbReference>
<evidence type="ECO:0000256" key="6">
    <source>
        <dbReference type="ARBA" id="ARBA00022827"/>
    </source>
</evidence>
<gene>
    <name evidence="12" type="ORF">OBRU01_01966</name>
</gene>
<dbReference type="Proteomes" id="UP000037510">
    <property type="component" value="Unassembled WGS sequence"/>
</dbReference>
<accession>A0A0L7LRW9</accession>
<dbReference type="SUPFAM" id="SSF52954">
    <property type="entry name" value="Class II aaRS ABD-related"/>
    <property type="match status" value="1"/>
</dbReference>
<dbReference type="SMART" id="SM00879">
    <property type="entry name" value="Brix"/>
    <property type="match status" value="1"/>
</dbReference>
<dbReference type="Pfam" id="PF00667">
    <property type="entry name" value="FAD_binding_1"/>
    <property type="match status" value="1"/>
</dbReference>
<dbReference type="Gene3D" id="2.40.30.10">
    <property type="entry name" value="Translation factors"/>
    <property type="match status" value="1"/>
</dbReference>
<evidence type="ECO:0000259" key="10">
    <source>
        <dbReference type="PROSITE" id="PS50902"/>
    </source>
</evidence>
<keyword evidence="13" id="KW-1185">Reference proteome</keyword>
<dbReference type="PROSITE" id="PS50833">
    <property type="entry name" value="BRIX"/>
    <property type="match status" value="1"/>
</dbReference>
<dbReference type="PANTHER" id="PTHR19384">
    <property type="entry name" value="NITRIC OXIDE SYNTHASE-RELATED"/>
    <property type="match status" value="1"/>
</dbReference>
<dbReference type="InterPro" id="IPR039261">
    <property type="entry name" value="FNR_nucleotide-bd"/>
</dbReference>
<proteinExistence type="predicted"/>
<dbReference type="InterPro" id="IPR029039">
    <property type="entry name" value="Flavoprotein-like_sf"/>
</dbReference>
<comment type="subcellular location">
    <subcellularLocation>
        <location evidence="2">Cytoplasm</location>
    </subcellularLocation>
</comment>
<dbReference type="InterPro" id="IPR008254">
    <property type="entry name" value="Flavodoxin/NO_synth"/>
</dbReference>
<dbReference type="Pfam" id="PF00258">
    <property type="entry name" value="Flavodoxin_1"/>
    <property type="match status" value="1"/>
</dbReference>
<dbReference type="FunFam" id="3.40.50.10480:FF:000001">
    <property type="entry name" value="IMP4, U3 small nucleolar ribonucleoprotein"/>
    <property type="match status" value="1"/>
</dbReference>
<dbReference type="Gene3D" id="3.40.50.80">
    <property type="entry name" value="Nucleotide-binding domain of ferredoxin-NADP reductase (FNR) module"/>
    <property type="match status" value="1"/>
</dbReference>
<dbReference type="FunFam" id="3.40.50.360:FF:000015">
    <property type="entry name" value="NADPH-dependent diflavin oxidoreductase 1"/>
    <property type="match status" value="1"/>
</dbReference>
<dbReference type="Pfam" id="PF04427">
    <property type="entry name" value="Brix"/>
    <property type="match status" value="1"/>
</dbReference>
<evidence type="ECO:0000256" key="8">
    <source>
        <dbReference type="ARBA" id="ARBA00023002"/>
    </source>
</evidence>
<dbReference type="InterPro" id="IPR003097">
    <property type="entry name" value="CysJ-like_FAD-binding"/>
</dbReference>
<feature type="domain" description="Flavodoxin-like" evidence="10">
    <location>
        <begin position="7"/>
        <end position="151"/>
    </location>
</feature>
<keyword evidence="6" id="KW-0274">FAD</keyword>
<dbReference type="InterPro" id="IPR001094">
    <property type="entry name" value="Flavdoxin-like"/>
</dbReference>
<evidence type="ECO:0000256" key="4">
    <source>
        <dbReference type="ARBA" id="ARBA00022630"/>
    </source>
</evidence>
<keyword evidence="4" id="KW-0285">Flavoprotein</keyword>
<feature type="domain" description="FAD-binding FR-type" evidence="11">
    <location>
        <begin position="171"/>
        <end position="683"/>
    </location>
</feature>
<dbReference type="AlphaFoldDB" id="A0A0L7LRW9"/>
<evidence type="ECO:0000256" key="7">
    <source>
        <dbReference type="ARBA" id="ARBA00022857"/>
    </source>
</evidence>
<evidence type="ECO:0000256" key="3">
    <source>
        <dbReference type="ARBA" id="ARBA00022490"/>
    </source>
</evidence>
<dbReference type="PANTHER" id="PTHR19384:SF10">
    <property type="entry name" value="NADPH-DEPENDENT DIFLAVIN OXIDOREDUCTASE 1"/>
    <property type="match status" value="1"/>
</dbReference>
<dbReference type="Gene3D" id="3.40.50.10480">
    <property type="entry name" value="Probable brix-domain ribosomal biogenesis protein"/>
    <property type="match status" value="1"/>
</dbReference>
<dbReference type="InterPro" id="IPR017927">
    <property type="entry name" value="FAD-bd_FR_type"/>
</dbReference>
<dbReference type="GO" id="GO:0010181">
    <property type="term" value="F:FMN binding"/>
    <property type="evidence" value="ECO:0007669"/>
    <property type="project" value="InterPro"/>
</dbReference>
<evidence type="ECO:0000313" key="12">
    <source>
        <dbReference type="EMBL" id="KOB78223.1"/>
    </source>
</evidence>